<dbReference type="InterPro" id="IPR036770">
    <property type="entry name" value="Ankyrin_rpt-contain_sf"/>
</dbReference>
<dbReference type="Pfam" id="PF24883">
    <property type="entry name" value="NPHP3_N"/>
    <property type="match status" value="1"/>
</dbReference>
<dbReference type="EMBL" id="JAADJZ010000001">
    <property type="protein sequence ID" value="KAF2877985.1"/>
    <property type="molecule type" value="Genomic_DNA"/>
</dbReference>
<dbReference type="PANTHER" id="PTHR10039">
    <property type="entry name" value="AMELOGENIN"/>
    <property type="match status" value="1"/>
</dbReference>
<feature type="domain" description="Nephrocystin 3-like N-terminal" evidence="4">
    <location>
        <begin position="64"/>
        <end position="231"/>
    </location>
</feature>
<accession>A0A7C8MYD0</accession>
<feature type="repeat" description="ANK" evidence="2">
    <location>
        <begin position="665"/>
        <end position="697"/>
    </location>
</feature>
<dbReference type="SUPFAM" id="SSF48403">
    <property type="entry name" value="Ankyrin repeat"/>
    <property type="match status" value="1"/>
</dbReference>
<feature type="region of interest" description="Disordered" evidence="3">
    <location>
        <begin position="1"/>
        <end position="30"/>
    </location>
</feature>
<dbReference type="InterPro" id="IPR027417">
    <property type="entry name" value="P-loop_NTPase"/>
</dbReference>
<feature type="repeat" description="ANK" evidence="2">
    <location>
        <begin position="566"/>
        <end position="598"/>
    </location>
</feature>
<dbReference type="Pfam" id="PF12796">
    <property type="entry name" value="Ank_2"/>
    <property type="match status" value="1"/>
</dbReference>
<evidence type="ECO:0000313" key="5">
    <source>
        <dbReference type="EMBL" id="KAF2877985.1"/>
    </source>
</evidence>
<name>A0A7C8MYD0_9PLEO</name>
<keyword evidence="2" id="KW-0040">ANK repeat</keyword>
<dbReference type="PROSITE" id="PS50297">
    <property type="entry name" value="ANK_REP_REGION"/>
    <property type="match status" value="2"/>
</dbReference>
<gene>
    <name evidence="5" type="ORF">BDV95DRAFT_633454</name>
</gene>
<dbReference type="InterPro" id="IPR002110">
    <property type="entry name" value="Ankyrin_rpt"/>
</dbReference>
<comment type="caution">
    <text evidence="5">The sequence shown here is derived from an EMBL/GenBank/DDBJ whole genome shotgun (WGS) entry which is preliminary data.</text>
</comment>
<dbReference type="PANTHER" id="PTHR10039:SF14">
    <property type="entry name" value="NACHT DOMAIN-CONTAINING PROTEIN"/>
    <property type="match status" value="1"/>
</dbReference>
<dbReference type="OrthoDB" id="5418336at2759"/>
<dbReference type="SMART" id="SM00248">
    <property type="entry name" value="ANK"/>
    <property type="match status" value="6"/>
</dbReference>
<dbReference type="InterPro" id="IPR056884">
    <property type="entry name" value="NPHP3-like_N"/>
</dbReference>
<dbReference type="Gene3D" id="3.40.50.300">
    <property type="entry name" value="P-loop containing nucleotide triphosphate hydrolases"/>
    <property type="match status" value="1"/>
</dbReference>
<proteinExistence type="predicted"/>
<organism evidence="5 6">
    <name type="scientific">Massariosphaeria phaeospora</name>
    <dbReference type="NCBI Taxonomy" id="100035"/>
    <lineage>
        <taxon>Eukaryota</taxon>
        <taxon>Fungi</taxon>
        <taxon>Dikarya</taxon>
        <taxon>Ascomycota</taxon>
        <taxon>Pezizomycotina</taxon>
        <taxon>Dothideomycetes</taxon>
        <taxon>Pleosporomycetidae</taxon>
        <taxon>Pleosporales</taxon>
        <taxon>Pleosporales incertae sedis</taxon>
        <taxon>Massariosphaeria</taxon>
    </lineage>
</organism>
<dbReference type="AlphaFoldDB" id="A0A7C8MYD0"/>
<evidence type="ECO:0000313" key="6">
    <source>
        <dbReference type="Proteomes" id="UP000481861"/>
    </source>
</evidence>
<dbReference type="Proteomes" id="UP000481861">
    <property type="component" value="Unassembled WGS sequence"/>
</dbReference>
<dbReference type="Gene3D" id="1.25.40.20">
    <property type="entry name" value="Ankyrin repeat-containing domain"/>
    <property type="match status" value="1"/>
</dbReference>
<feature type="repeat" description="ANK" evidence="2">
    <location>
        <begin position="632"/>
        <end position="664"/>
    </location>
</feature>
<evidence type="ECO:0000256" key="1">
    <source>
        <dbReference type="ARBA" id="ARBA00022737"/>
    </source>
</evidence>
<evidence type="ECO:0000256" key="2">
    <source>
        <dbReference type="PROSITE-ProRule" id="PRU00023"/>
    </source>
</evidence>
<keyword evidence="6" id="KW-1185">Reference proteome</keyword>
<dbReference type="PROSITE" id="PS50088">
    <property type="entry name" value="ANK_REPEAT"/>
    <property type="match status" value="3"/>
</dbReference>
<reference evidence="5 6" key="1">
    <citation type="submission" date="2020-01" db="EMBL/GenBank/DDBJ databases">
        <authorList>
            <consortium name="DOE Joint Genome Institute"/>
            <person name="Haridas S."/>
            <person name="Albert R."/>
            <person name="Binder M."/>
            <person name="Bloem J."/>
            <person name="Labutti K."/>
            <person name="Salamov A."/>
            <person name="Andreopoulos B."/>
            <person name="Baker S.E."/>
            <person name="Barry K."/>
            <person name="Bills G."/>
            <person name="Bluhm B.H."/>
            <person name="Cannon C."/>
            <person name="Castanera R."/>
            <person name="Culley D.E."/>
            <person name="Daum C."/>
            <person name="Ezra D."/>
            <person name="Gonzalez J.B."/>
            <person name="Henrissat B."/>
            <person name="Kuo A."/>
            <person name="Liang C."/>
            <person name="Lipzen A."/>
            <person name="Lutzoni F."/>
            <person name="Magnuson J."/>
            <person name="Mondo S."/>
            <person name="Nolan M."/>
            <person name="Ohm R."/>
            <person name="Pangilinan J."/>
            <person name="Park H.-J.H."/>
            <person name="Ramirez L."/>
            <person name="Alfaro M."/>
            <person name="Sun H."/>
            <person name="Tritt A."/>
            <person name="Yoshinaga Y."/>
            <person name="Zwiers L.-H.L."/>
            <person name="Turgeon B.G."/>
            <person name="Goodwin S.B."/>
            <person name="Spatafora J.W."/>
            <person name="Crous P.W."/>
            <person name="Grigoriev I.V."/>
        </authorList>
    </citation>
    <scope>NUCLEOTIDE SEQUENCE [LARGE SCALE GENOMIC DNA]</scope>
    <source>
        <strain evidence="5 6">CBS 611.86</strain>
    </source>
</reference>
<protein>
    <recommendedName>
        <fullName evidence="4">Nephrocystin 3-like N-terminal domain-containing protein</fullName>
    </recommendedName>
</protein>
<keyword evidence="1" id="KW-0677">Repeat</keyword>
<evidence type="ECO:0000256" key="3">
    <source>
        <dbReference type="SAM" id="MobiDB-lite"/>
    </source>
</evidence>
<sequence>MDHASAFSRDNRGSQVGYNAGNIHNHYPDPGNPAEDTCAELLYLTDPEVDREDIRIEKGDRTAGTCEWILEDSDYIAWLASDSGSLWLSGSPGKGKTVLSVFVTEKLEETHDQNTCVVLYFFCRYNDEKQNTAVAVLRGLLFQLLRKRPFLGKYASPPLRKSQAQHTLSSLGILWKIFADMINDPGIDHVICVIDGLDECDFDSRKQLSKLFFSDKKSAWTNKFKLFGLSRPLQVLYFEPKRHIRMDTEKIMESRADVKKFIEFSIQNLSLIRDFGQIETEVRIQLLRKAKETFLWVGLLMQELEKKSTCLDILDALEESPTGLTALYFRFLSQIDGRRGGSCSRILRWISEIHRPLTLAELADALGYTSSRGLSATAILHSHLDACGSLIQIKPAKRENIFFRTPMLHVSLKDYLRNIESNNPSVDQFRIDERPSHLEISQRCLAYLSTSMLKTNWTCFNLDHIKSQSPFLFYAAIFWITHALKTPGAGLELYDPLSPFLSADSPLRLNWFLSYFLEVDKIAFIRHYGARRTEGPIIHKAIQHGLRETFNYLTRSDADFQYQNDLGITALHLAIESGDQAITDVILSRGGAFDRSAATWNSTLCNAAFAGRIWGVKFLFENGIDVNKMSVEGWFPLTVAVMGNHLQTIRFLLNKTTDISQADKYGRTALMAAAITGNETVIKMLIQQGSLIDMVDILKNTALHYAALERHEKGMEILHRHHADTSLKNLFKKTATDHQSTLDDVDHVESRHRHVPNRTNTTVIYLRTGIMSSANFGPVYSEVLAWARLQATLTQHRFVVLHQSEGGLQHKRVGCCQYSYTQPLLRLTKIAHETESAEITCIKFSPSEDSLGFYMYLAPSGIRRKIAAP</sequence>
<evidence type="ECO:0000259" key="4">
    <source>
        <dbReference type="Pfam" id="PF24883"/>
    </source>
</evidence>